<dbReference type="SUPFAM" id="SSF50630">
    <property type="entry name" value="Acid proteases"/>
    <property type="match status" value="1"/>
</dbReference>
<dbReference type="PANTHER" id="PTHR47966">
    <property type="entry name" value="BETA-SITE APP-CLEAVING ENZYME, ISOFORM A-RELATED"/>
    <property type="match status" value="1"/>
</dbReference>
<dbReference type="EMBL" id="JAQQWM010000002">
    <property type="protein sequence ID" value="KAK8078519.1"/>
    <property type="molecule type" value="Genomic_DNA"/>
</dbReference>
<comment type="caution">
    <text evidence="3">The sequence shown here is derived from an EMBL/GenBank/DDBJ whole genome shotgun (WGS) entry which is preliminary data.</text>
</comment>
<dbReference type="Proteomes" id="UP001446871">
    <property type="component" value="Unassembled WGS sequence"/>
</dbReference>
<reference evidence="3 4" key="1">
    <citation type="submission" date="2023-01" db="EMBL/GenBank/DDBJ databases">
        <title>Analysis of 21 Apiospora genomes using comparative genomics revels a genus with tremendous synthesis potential of carbohydrate active enzymes and secondary metabolites.</title>
        <authorList>
            <person name="Sorensen T."/>
        </authorList>
    </citation>
    <scope>NUCLEOTIDE SEQUENCE [LARGE SCALE GENOMIC DNA]</scope>
    <source>
        <strain evidence="3 4">CBS 83171</strain>
    </source>
</reference>
<dbReference type="CDD" id="cd05471">
    <property type="entry name" value="pepsin_like"/>
    <property type="match status" value="1"/>
</dbReference>
<accession>A0ABR1W4W7</accession>
<name>A0ABR1W4W7_9PEZI</name>
<dbReference type="PANTHER" id="PTHR47966:SF51">
    <property type="entry name" value="BETA-SITE APP-CLEAVING ENZYME, ISOFORM A-RELATED"/>
    <property type="match status" value="1"/>
</dbReference>
<dbReference type="Pfam" id="PF00026">
    <property type="entry name" value="Asp"/>
    <property type="match status" value="1"/>
</dbReference>
<dbReference type="InterPro" id="IPR001461">
    <property type="entry name" value="Aspartic_peptidase_A1"/>
</dbReference>
<dbReference type="InterPro" id="IPR034164">
    <property type="entry name" value="Pepsin-like_dom"/>
</dbReference>
<evidence type="ECO:0000259" key="2">
    <source>
        <dbReference type="PROSITE" id="PS51767"/>
    </source>
</evidence>
<keyword evidence="4" id="KW-1185">Reference proteome</keyword>
<proteinExistence type="inferred from homology"/>
<dbReference type="InterPro" id="IPR033121">
    <property type="entry name" value="PEPTIDASE_A1"/>
</dbReference>
<organism evidence="3 4">
    <name type="scientific">Apiospora saccharicola</name>
    <dbReference type="NCBI Taxonomy" id="335842"/>
    <lineage>
        <taxon>Eukaryota</taxon>
        <taxon>Fungi</taxon>
        <taxon>Dikarya</taxon>
        <taxon>Ascomycota</taxon>
        <taxon>Pezizomycotina</taxon>
        <taxon>Sordariomycetes</taxon>
        <taxon>Xylariomycetidae</taxon>
        <taxon>Amphisphaeriales</taxon>
        <taxon>Apiosporaceae</taxon>
        <taxon>Apiospora</taxon>
    </lineage>
</organism>
<gene>
    <name evidence="3" type="ORF">PG996_004689</name>
</gene>
<dbReference type="InterPro" id="IPR021109">
    <property type="entry name" value="Peptidase_aspartic_dom_sf"/>
</dbReference>
<dbReference type="PRINTS" id="PR00792">
    <property type="entry name" value="PEPSIN"/>
</dbReference>
<evidence type="ECO:0000313" key="4">
    <source>
        <dbReference type="Proteomes" id="UP001446871"/>
    </source>
</evidence>
<evidence type="ECO:0000256" key="1">
    <source>
        <dbReference type="ARBA" id="ARBA00007447"/>
    </source>
</evidence>
<feature type="domain" description="Peptidase A1" evidence="2">
    <location>
        <begin position="8"/>
        <end position="357"/>
    </location>
</feature>
<dbReference type="Gene3D" id="2.40.70.10">
    <property type="entry name" value="Acid Proteases"/>
    <property type="match status" value="2"/>
</dbReference>
<comment type="similarity">
    <text evidence="1">Belongs to the peptidase A1 family.</text>
</comment>
<protein>
    <recommendedName>
        <fullName evidence="2">Peptidase A1 domain-containing protein</fullName>
    </recommendedName>
</protein>
<sequence length="376" mass="42864">MWYGVNGLITTAALGTPPQPFRLVVNLVWNTLFVPNASINLEGWERDFYRLYYPNESSTAAPSDLGRRSVEHGWVEFSGPVVEDTFRINGGEVARQPFIAAERWRYEAIHLWMLYDGVLGLSPRFGVDSEMIPNDRLPSPWSRMVEEGVLDANLFAIEVPRGDLSFGAINTKYNDAQFTSLPLVRDDDRLWAVEAHLIRWDNQTHPIERRFDDVDDDDDDKNAAHEEEKKNTIAVFTTEPIIAIPDTAFVRKIYRSIPAWAWKERWQRLLDCAALDHLPDLVFELGGGQTFAVTARQYAYPVRRQGEVLCHLGLHSTAFYKGCYYGSAPRGAVVLGTPFLNAYYSVYDLDKMEVRFTLSKKRRCFSVSVSIQIGVL</sequence>
<dbReference type="PROSITE" id="PS51767">
    <property type="entry name" value="PEPTIDASE_A1"/>
    <property type="match status" value="1"/>
</dbReference>
<evidence type="ECO:0000313" key="3">
    <source>
        <dbReference type="EMBL" id="KAK8078519.1"/>
    </source>
</evidence>